<dbReference type="CDD" id="cd00082">
    <property type="entry name" value="HisKA"/>
    <property type="match status" value="1"/>
</dbReference>
<keyword evidence="7" id="KW-1133">Transmembrane helix</keyword>
<feature type="transmembrane region" description="Helical" evidence="7">
    <location>
        <begin position="124"/>
        <end position="141"/>
    </location>
</feature>
<organism evidence="9 10">
    <name type="scientific">Roseovarius bejariae</name>
    <dbReference type="NCBI Taxonomy" id="2576383"/>
    <lineage>
        <taxon>Bacteria</taxon>
        <taxon>Pseudomonadati</taxon>
        <taxon>Pseudomonadota</taxon>
        <taxon>Alphaproteobacteria</taxon>
        <taxon>Rhodobacterales</taxon>
        <taxon>Roseobacteraceae</taxon>
        <taxon>Roseovarius</taxon>
    </lineage>
</organism>
<dbReference type="FunFam" id="1.10.287.130:FF:000001">
    <property type="entry name" value="Two-component sensor histidine kinase"/>
    <property type="match status" value="1"/>
</dbReference>
<keyword evidence="4" id="KW-0808">Transferase</keyword>
<comment type="caution">
    <text evidence="9">The sequence shown here is derived from an EMBL/GenBank/DDBJ whole genome shotgun (WGS) entry which is preliminary data.</text>
</comment>
<keyword evidence="5" id="KW-0418">Kinase</keyword>
<evidence type="ECO:0000313" key="10">
    <source>
        <dbReference type="Proteomes" id="UP000564704"/>
    </source>
</evidence>
<feature type="domain" description="Histidine kinase" evidence="8">
    <location>
        <begin position="234"/>
        <end position="311"/>
    </location>
</feature>
<evidence type="ECO:0000313" key="9">
    <source>
        <dbReference type="EMBL" id="MRU14980.1"/>
    </source>
</evidence>
<dbReference type="PROSITE" id="PS50109">
    <property type="entry name" value="HIS_KIN"/>
    <property type="match status" value="1"/>
</dbReference>
<dbReference type="AlphaFoldDB" id="A0A844CWE5"/>
<evidence type="ECO:0000256" key="5">
    <source>
        <dbReference type="ARBA" id="ARBA00022777"/>
    </source>
</evidence>
<dbReference type="Proteomes" id="UP000564704">
    <property type="component" value="Unassembled WGS sequence"/>
</dbReference>
<dbReference type="OrthoDB" id="7179697at2"/>
<keyword evidence="3" id="KW-0597">Phosphoprotein</keyword>
<comment type="catalytic activity">
    <reaction evidence="1">
        <text>ATP + protein L-histidine = ADP + protein N-phospho-L-histidine.</text>
        <dbReference type="EC" id="2.7.13.3"/>
    </reaction>
</comment>
<evidence type="ECO:0000259" key="8">
    <source>
        <dbReference type="PROSITE" id="PS50109"/>
    </source>
</evidence>
<feature type="transmembrane region" description="Helical" evidence="7">
    <location>
        <begin position="52"/>
        <end position="75"/>
    </location>
</feature>
<dbReference type="EMBL" id="SZWE01000001">
    <property type="protein sequence ID" value="MRU14980.1"/>
    <property type="molecule type" value="Genomic_DNA"/>
</dbReference>
<dbReference type="GO" id="GO:0000155">
    <property type="term" value="F:phosphorelay sensor kinase activity"/>
    <property type="evidence" value="ECO:0007669"/>
    <property type="project" value="InterPro"/>
</dbReference>
<feature type="transmembrane region" description="Helical" evidence="7">
    <location>
        <begin position="179"/>
        <end position="196"/>
    </location>
</feature>
<keyword evidence="6" id="KW-0902">Two-component regulatory system</keyword>
<keyword evidence="10" id="KW-1185">Reference proteome</keyword>
<dbReference type="PANTHER" id="PTHR43711:SF1">
    <property type="entry name" value="HISTIDINE KINASE 1"/>
    <property type="match status" value="1"/>
</dbReference>
<evidence type="ECO:0000256" key="2">
    <source>
        <dbReference type="ARBA" id="ARBA00012438"/>
    </source>
</evidence>
<dbReference type="SMART" id="SM00388">
    <property type="entry name" value="HisKA"/>
    <property type="match status" value="1"/>
</dbReference>
<keyword evidence="7" id="KW-0472">Membrane</keyword>
<evidence type="ECO:0000256" key="7">
    <source>
        <dbReference type="SAM" id="Phobius"/>
    </source>
</evidence>
<feature type="transmembrane region" description="Helical" evidence="7">
    <location>
        <begin position="153"/>
        <end position="173"/>
    </location>
</feature>
<dbReference type="InterPro" id="IPR036097">
    <property type="entry name" value="HisK_dim/P_sf"/>
</dbReference>
<evidence type="ECO:0000256" key="4">
    <source>
        <dbReference type="ARBA" id="ARBA00022679"/>
    </source>
</evidence>
<dbReference type="InterPro" id="IPR003661">
    <property type="entry name" value="HisK_dim/P_dom"/>
</dbReference>
<dbReference type="InterPro" id="IPR050736">
    <property type="entry name" value="Sensor_HK_Regulatory"/>
</dbReference>
<feature type="transmembrane region" description="Helical" evidence="7">
    <location>
        <begin position="96"/>
        <end position="118"/>
    </location>
</feature>
<dbReference type="SUPFAM" id="SSF47384">
    <property type="entry name" value="Homodimeric domain of signal transducing histidine kinase"/>
    <property type="match status" value="1"/>
</dbReference>
<evidence type="ECO:0000256" key="6">
    <source>
        <dbReference type="ARBA" id="ARBA00023012"/>
    </source>
</evidence>
<name>A0A844CWE5_9RHOB</name>
<dbReference type="InterPro" id="IPR005467">
    <property type="entry name" value="His_kinase_dom"/>
</dbReference>
<keyword evidence="7" id="KW-0812">Transmembrane</keyword>
<dbReference type="Pfam" id="PF00512">
    <property type="entry name" value="HisKA"/>
    <property type="match status" value="1"/>
</dbReference>
<dbReference type="PANTHER" id="PTHR43711">
    <property type="entry name" value="TWO-COMPONENT HISTIDINE KINASE"/>
    <property type="match status" value="1"/>
</dbReference>
<evidence type="ECO:0000256" key="1">
    <source>
        <dbReference type="ARBA" id="ARBA00000085"/>
    </source>
</evidence>
<protein>
    <recommendedName>
        <fullName evidence="2">histidine kinase</fullName>
        <ecNumber evidence="2">2.7.13.3</ecNumber>
    </recommendedName>
</protein>
<sequence length="311" mass="35123">MGLASFYNIELQTPRNLFLLTAQMTDYARVGQNLFWQRQGLYAAALILEAVYYSWIAALVAFAIVALTEVFDAYVFRRVLRMRKRNRAEAVFCLRLLYAGTILSSLNIAAFAITIALLQGHTTHFMPMFLLFAAAVFAAMNNHQIQSILVMRLSIYFAAFLFIPLYDIVVTGAPILSELWVQFFTSLFVMFFIADSSRVSRGLYMKTLQQMKELRAEHEKTKAAYVAKSEFLSTVSHELRTPLTCIKGSLDLIGHGAMGEVPEAMEKGVTMAQRNADRLSDLVNDLLDLQKMDAGRMEFHFDTVNVGTFLS</sequence>
<gene>
    <name evidence="9" type="ORF">FDP25_06005</name>
</gene>
<accession>A0A844CWE5</accession>
<reference evidence="9 10" key="1">
    <citation type="submission" date="2019-05" db="EMBL/GenBank/DDBJ databases">
        <title>Roseovarius bejariae sp. nov., a moderately halophylic bacterium isolated from a saline soil in Rambla Salada (Murcia).</title>
        <authorList>
            <person name="Castro D.J."/>
            <person name="Gomez-Altuve A."/>
            <person name="Reina J.C."/>
            <person name="Rodriguez M."/>
            <person name="Sampedro I."/>
            <person name="Llamas I."/>
            <person name="Martinez-Checa F."/>
        </authorList>
    </citation>
    <scope>NUCLEOTIDE SEQUENCE [LARGE SCALE GENOMIC DNA]</scope>
    <source>
        <strain evidence="9 10">A21</strain>
    </source>
</reference>
<dbReference type="RefSeq" id="WP_154149877.1">
    <property type="nucleotide sequence ID" value="NZ_SZWE01000001.1"/>
</dbReference>
<evidence type="ECO:0000256" key="3">
    <source>
        <dbReference type="ARBA" id="ARBA00022553"/>
    </source>
</evidence>
<dbReference type="Gene3D" id="1.10.287.130">
    <property type="match status" value="1"/>
</dbReference>
<dbReference type="EC" id="2.7.13.3" evidence="2"/>
<proteinExistence type="predicted"/>